<evidence type="ECO:0000313" key="1">
    <source>
        <dbReference type="EMBL" id="WFN55949.1"/>
    </source>
</evidence>
<organism evidence="1 2">
    <name type="scientific">Dickeya lacustris</name>
    <dbReference type="NCBI Taxonomy" id="2259638"/>
    <lineage>
        <taxon>Bacteria</taxon>
        <taxon>Pseudomonadati</taxon>
        <taxon>Pseudomonadota</taxon>
        <taxon>Gammaproteobacteria</taxon>
        <taxon>Enterobacterales</taxon>
        <taxon>Pectobacteriaceae</taxon>
        <taxon>Dickeya</taxon>
    </lineage>
</organism>
<dbReference type="RefSeq" id="WP_125259389.1">
    <property type="nucleotide sequence ID" value="NZ_CP114280.1"/>
</dbReference>
<accession>A0ABY8G7Q8</accession>
<evidence type="ECO:0000313" key="2">
    <source>
        <dbReference type="Proteomes" id="UP001219630"/>
    </source>
</evidence>
<protein>
    <submittedName>
        <fullName evidence="1">DNA-binding protein</fullName>
    </submittedName>
</protein>
<proteinExistence type="predicted"/>
<gene>
    <name evidence="1" type="ORF">O1Q98_01045</name>
</gene>
<dbReference type="GO" id="GO:0003677">
    <property type="term" value="F:DNA binding"/>
    <property type="evidence" value="ECO:0007669"/>
    <property type="project" value="UniProtKB-KW"/>
</dbReference>
<reference evidence="1 2" key="1">
    <citation type="submission" date="2022-12" db="EMBL/GenBank/DDBJ databases">
        <title>Complete genome sequencing of Dickeya lacustris type strain LMG30899.</title>
        <authorList>
            <person name="Dobhal S."/>
            <person name="Arizala D."/>
            <person name="Arif M."/>
        </authorList>
    </citation>
    <scope>NUCLEOTIDE SEQUENCE [LARGE SCALE GENOMIC DNA]</scope>
    <source>
        <strain evidence="1 2">LMG30899</strain>
    </source>
</reference>
<dbReference type="Proteomes" id="UP001219630">
    <property type="component" value="Chromosome"/>
</dbReference>
<dbReference type="EMBL" id="CP114280">
    <property type="protein sequence ID" value="WFN55949.1"/>
    <property type="molecule type" value="Genomic_DNA"/>
</dbReference>
<keyword evidence="1" id="KW-0238">DNA-binding</keyword>
<name>A0ABY8G7Q8_9GAMM</name>
<keyword evidence="2" id="KW-1185">Reference proteome</keyword>
<sequence>MNTHNTPARWTDLVEQGGYITPVQKQAFEKAIYMVTRRLNLVLNQKDLPRSGQFDFDTFVDSLETDFLNSVDGTLNPELNSDVGQTAFWVIRQIADHLINLQKQRHAL</sequence>